<gene>
    <name evidence="2" type="ORF">GL263_21920</name>
</gene>
<comment type="caution">
    <text evidence="2">The sequence shown here is derived from an EMBL/GenBank/DDBJ whole genome shotgun (WGS) entry which is preliminary data.</text>
</comment>
<name>A0ABR6ELH2_9ACTN</name>
<organism evidence="2 3">
    <name type="scientific">Streptomyces durbertensis</name>
    <dbReference type="NCBI Taxonomy" id="2448886"/>
    <lineage>
        <taxon>Bacteria</taxon>
        <taxon>Bacillati</taxon>
        <taxon>Actinomycetota</taxon>
        <taxon>Actinomycetes</taxon>
        <taxon>Kitasatosporales</taxon>
        <taxon>Streptomycetaceae</taxon>
        <taxon>Streptomyces</taxon>
    </lineage>
</organism>
<proteinExistence type="inferred from homology"/>
<dbReference type="Gene3D" id="1.10.12.10">
    <property type="entry name" value="Lyase 2-enoyl-coa Hydratase, Chain A, domain 2"/>
    <property type="match status" value="1"/>
</dbReference>
<protein>
    <submittedName>
        <fullName evidence="2">Enoyl-CoA hydratase/isomerase family protein</fullName>
    </submittedName>
</protein>
<dbReference type="EMBL" id="WMLF01000428">
    <property type="protein sequence ID" value="MBB1246190.1"/>
    <property type="molecule type" value="Genomic_DNA"/>
</dbReference>
<accession>A0ABR6ELH2</accession>
<dbReference type="InterPro" id="IPR014748">
    <property type="entry name" value="Enoyl-CoA_hydra_C"/>
</dbReference>
<dbReference type="InterPro" id="IPR029045">
    <property type="entry name" value="ClpP/crotonase-like_dom_sf"/>
</dbReference>
<evidence type="ECO:0000313" key="3">
    <source>
        <dbReference type="Proteomes" id="UP000766698"/>
    </source>
</evidence>
<evidence type="ECO:0000313" key="2">
    <source>
        <dbReference type="EMBL" id="MBB1246190.1"/>
    </source>
</evidence>
<evidence type="ECO:0000256" key="1">
    <source>
        <dbReference type="ARBA" id="ARBA00005254"/>
    </source>
</evidence>
<reference evidence="3" key="1">
    <citation type="journal article" date="2020" name="Syst. Appl. Microbiol.">
        <title>Streptomyces alkaliterrae sp. nov., isolated from an alkaline soil, and emended descriptions of Streptomyces alkaliphilus, Streptomyces calidiresistens and Streptomyces durbertensis.</title>
        <authorList>
            <person name="Swiecimska M."/>
            <person name="Golinska P."/>
            <person name="Nouioui I."/>
            <person name="Wypij M."/>
            <person name="Rai M."/>
            <person name="Sangal V."/>
            <person name="Goodfellow M."/>
        </authorList>
    </citation>
    <scope>NUCLEOTIDE SEQUENCE [LARGE SCALE GENOMIC DNA]</scope>
    <source>
        <strain evidence="3">DSM 104538</strain>
    </source>
</reference>
<comment type="similarity">
    <text evidence="1">Belongs to the enoyl-CoA hydratase/isomerase family.</text>
</comment>
<dbReference type="SUPFAM" id="SSF52096">
    <property type="entry name" value="ClpP/crotonase"/>
    <property type="match status" value="1"/>
</dbReference>
<keyword evidence="3" id="KW-1185">Reference proteome</keyword>
<feature type="non-terminal residue" evidence="2">
    <location>
        <position position="1"/>
    </location>
</feature>
<dbReference type="Proteomes" id="UP000766698">
    <property type="component" value="Unassembled WGS sequence"/>
</dbReference>
<sequence>PAEREAHWAEQVRASGETAEGVAAFLERRAPAFPWRP</sequence>